<feature type="region of interest" description="Disordered" evidence="8">
    <location>
        <begin position="1"/>
        <end position="30"/>
    </location>
</feature>
<comment type="similarity">
    <text evidence="2">Belongs to the peptidase C19 family.</text>
</comment>
<evidence type="ECO:0000256" key="4">
    <source>
        <dbReference type="ARBA" id="ARBA00022670"/>
    </source>
</evidence>
<evidence type="ECO:0000256" key="8">
    <source>
        <dbReference type="SAM" id="MobiDB-lite"/>
    </source>
</evidence>
<dbReference type="Gene3D" id="3.90.70.10">
    <property type="entry name" value="Cysteine proteinases"/>
    <property type="match status" value="1"/>
</dbReference>
<evidence type="ECO:0000259" key="9">
    <source>
        <dbReference type="PROSITE" id="PS50235"/>
    </source>
</evidence>
<dbReference type="PANTHER" id="PTHR21646">
    <property type="entry name" value="UBIQUITIN CARBOXYL-TERMINAL HYDROLASE"/>
    <property type="match status" value="1"/>
</dbReference>
<keyword evidence="5" id="KW-0833">Ubl conjugation pathway</keyword>
<accession>A0AAX4HCA9</accession>
<keyword evidence="4" id="KW-0645">Protease</keyword>
<evidence type="ECO:0000313" key="11">
    <source>
        <dbReference type="Proteomes" id="UP001338582"/>
    </source>
</evidence>
<dbReference type="KEGG" id="asau:88174458"/>
<dbReference type="GO" id="GO:0006508">
    <property type="term" value="P:proteolysis"/>
    <property type="evidence" value="ECO:0007669"/>
    <property type="project" value="UniProtKB-KW"/>
</dbReference>
<dbReference type="InterPro" id="IPR018200">
    <property type="entry name" value="USP_CS"/>
</dbReference>
<keyword evidence="7" id="KW-0788">Thiol protease</keyword>
<feature type="compositionally biased region" description="Pro residues" evidence="8">
    <location>
        <begin position="18"/>
        <end position="28"/>
    </location>
</feature>
<dbReference type="GeneID" id="88174458"/>
<evidence type="ECO:0000256" key="1">
    <source>
        <dbReference type="ARBA" id="ARBA00000707"/>
    </source>
</evidence>
<dbReference type="InterPro" id="IPR001394">
    <property type="entry name" value="Peptidase_C19_UCH"/>
</dbReference>
<organism evidence="10 11">
    <name type="scientific">Australozyma saopauloensis</name>
    <dbReference type="NCBI Taxonomy" id="291208"/>
    <lineage>
        <taxon>Eukaryota</taxon>
        <taxon>Fungi</taxon>
        <taxon>Dikarya</taxon>
        <taxon>Ascomycota</taxon>
        <taxon>Saccharomycotina</taxon>
        <taxon>Pichiomycetes</taxon>
        <taxon>Metschnikowiaceae</taxon>
        <taxon>Australozyma</taxon>
    </lineage>
</organism>
<comment type="catalytic activity">
    <reaction evidence="1">
        <text>Thiol-dependent hydrolysis of ester, thioester, amide, peptide and isopeptide bonds formed by the C-terminal Gly of ubiquitin (a 76-residue protein attached to proteins as an intracellular targeting signal).</text>
        <dbReference type="EC" id="3.4.19.12"/>
    </reaction>
</comment>
<proteinExistence type="inferred from homology"/>
<dbReference type="PROSITE" id="PS00973">
    <property type="entry name" value="USP_2"/>
    <property type="match status" value="1"/>
</dbReference>
<dbReference type="Pfam" id="PF00443">
    <property type="entry name" value="UCH"/>
    <property type="match status" value="1"/>
</dbReference>
<dbReference type="EC" id="3.4.19.12" evidence="3"/>
<evidence type="ECO:0000256" key="5">
    <source>
        <dbReference type="ARBA" id="ARBA00022786"/>
    </source>
</evidence>
<evidence type="ECO:0000313" key="10">
    <source>
        <dbReference type="EMBL" id="WPK26049.1"/>
    </source>
</evidence>
<dbReference type="PROSITE" id="PS50235">
    <property type="entry name" value="USP_3"/>
    <property type="match status" value="1"/>
</dbReference>
<gene>
    <name evidence="10" type="ORF">PUMCH_003394</name>
</gene>
<evidence type="ECO:0000256" key="3">
    <source>
        <dbReference type="ARBA" id="ARBA00012759"/>
    </source>
</evidence>
<reference evidence="10 11" key="1">
    <citation type="submission" date="2023-10" db="EMBL/GenBank/DDBJ databases">
        <title>Draft Genome Sequence of Candida saopaulonensis from a very Premature Infant with Sepsis.</title>
        <authorList>
            <person name="Ning Y."/>
            <person name="Dai R."/>
            <person name="Xiao M."/>
            <person name="Xu Y."/>
            <person name="Yan Q."/>
            <person name="Zhang L."/>
        </authorList>
    </citation>
    <scope>NUCLEOTIDE SEQUENCE [LARGE SCALE GENOMIC DNA]</scope>
    <source>
        <strain evidence="10 11">19XY460</strain>
    </source>
</reference>
<dbReference type="SUPFAM" id="SSF54001">
    <property type="entry name" value="Cysteine proteinases"/>
    <property type="match status" value="1"/>
</dbReference>
<dbReference type="RefSeq" id="XP_062878431.1">
    <property type="nucleotide sequence ID" value="XM_063022361.1"/>
</dbReference>
<dbReference type="GO" id="GO:0004843">
    <property type="term" value="F:cysteine-type deubiquitinase activity"/>
    <property type="evidence" value="ECO:0007669"/>
    <property type="project" value="UniProtKB-EC"/>
</dbReference>
<dbReference type="InterPro" id="IPR038765">
    <property type="entry name" value="Papain-like_cys_pep_sf"/>
</dbReference>
<dbReference type="PANTHER" id="PTHR21646:SF24">
    <property type="entry name" value="UBIQUITIN CARBOXYL-TERMINAL HYDROLASE"/>
    <property type="match status" value="1"/>
</dbReference>
<dbReference type="AlphaFoldDB" id="A0AAX4HCA9"/>
<dbReference type="InterPro" id="IPR050185">
    <property type="entry name" value="Ub_carboxyl-term_hydrolase"/>
</dbReference>
<keyword evidence="6" id="KW-0378">Hydrolase</keyword>
<protein>
    <recommendedName>
        <fullName evidence="3">ubiquitinyl hydrolase 1</fullName>
        <ecNumber evidence="3">3.4.19.12</ecNumber>
    </recommendedName>
</protein>
<feature type="region of interest" description="Disordered" evidence="8">
    <location>
        <begin position="282"/>
        <end position="361"/>
    </location>
</feature>
<evidence type="ECO:0000256" key="6">
    <source>
        <dbReference type="ARBA" id="ARBA00022801"/>
    </source>
</evidence>
<evidence type="ECO:0000256" key="2">
    <source>
        <dbReference type="ARBA" id="ARBA00009085"/>
    </source>
</evidence>
<feature type="compositionally biased region" description="Basic and acidic residues" evidence="8">
    <location>
        <begin position="324"/>
        <end position="335"/>
    </location>
</feature>
<evidence type="ECO:0000256" key="7">
    <source>
        <dbReference type="ARBA" id="ARBA00022807"/>
    </source>
</evidence>
<dbReference type="CDD" id="cd02257">
    <property type="entry name" value="Peptidase_C19"/>
    <property type="match status" value="1"/>
</dbReference>
<sequence length="924" mass="105462">MSVYHGSTMTSLQQPIYPVNPPDPPPKSPSKVVVPILGQKTSSNVRRLPPKSTINEVNGSTTKPAAIIKPRLTYEEFLPLVRSEFTKLHSKTLLNSAFEWIEYSYQLFEQLKIATDPDIALRSYIRGYIVFHYFVNQFIMDYFNGFGLFMKTSRKDFMVYLNLYEFYRSDEILSADAFNVDLVLLRKWIIDFLVAEKGVSLDLESLFDWLDKYVDYFKTNKNPEDTEFEDDLIQDEDFDDVESLEFHTAYPPSTTRTNTGGLDQTSLLAGNEEEFIQAFPEMPDHLSGPKSLKSKQQPEKAAQSSKTAGPKDVIETPYPVSFHAFDDEPSFEKSSTKRPPSRPAGASNNNMRGPPRASTLGYFPRESQIPNHLGSFTALTDSVFSSPNVQTAYLVNQPSAQNNEYKHNNNFNQNYPPTSIQSYERSLPPLSGFNSTLSPEVVVSPLGRGRPPPPQNYNMNRPHTISNGQFHGGNQVQYNGWLDQPQIHPQSMMNSNFIQQAPQNPQFQYSANPFNQQQQAQQHHIHRRNQLARNLGISGLVNHGSTCYINLIVQVLGGIFDFYRVLSLCTKRLQVGPLTHALMTLLYSFQKSGGSNINPSLFLRTVSKLKPDFHIPREQQDAQEFLLFILQTLHEENSSKPEHDVQDYLKTWQIDVNPQDKEEYLKWYKTLVEAEKRSPINDMFQGHVQNKLKCNKCGFLSISYSPFTILSLPIPLTGSGNVDLSYCILCYSQDEVLCGENAWRCPKCNKTEGDGKENPMDVVFQPKRGLFRLPKRGKSPPKKMDSTKLNAPPAISIKLLTFIKLPPILFIHLSRFFMDSQTDKLSTQIKFPARLSFSREGHDIWYVLVGLVNHYGSLKSGHYTAEVNRAFSDPQNYPDPVDQLFWCTFDDQNIRMREHIGEGRNKNPKQTSESVYVLCYQRVK</sequence>
<dbReference type="GO" id="GO:0016579">
    <property type="term" value="P:protein deubiquitination"/>
    <property type="evidence" value="ECO:0007669"/>
    <property type="project" value="InterPro"/>
</dbReference>
<keyword evidence="11" id="KW-1185">Reference proteome</keyword>
<dbReference type="EMBL" id="CP138897">
    <property type="protein sequence ID" value="WPK26049.1"/>
    <property type="molecule type" value="Genomic_DNA"/>
</dbReference>
<feature type="compositionally biased region" description="Polar residues" evidence="8">
    <location>
        <begin position="1"/>
        <end position="14"/>
    </location>
</feature>
<feature type="domain" description="USP" evidence="9">
    <location>
        <begin position="538"/>
        <end position="923"/>
    </location>
</feature>
<dbReference type="Proteomes" id="UP001338582">
    <property type="component" value="Chromosome 4"/>
</dbReference>
<name>A0AAX4HCA9_9ASCO</name>
<dbReference type="InterPro" id="IPR028889">
    <property type="entry name" value="USP"/>
</dbReference>